<name>A0ABV8PRH0_9BACT</name>
<accession>A0ABV8PRH0</accession>
<evidence type="ECO:0000259" key="7">
    <source>
        <dbReference type="PROSITE" id="PS50249"/>
    </source>
</evidence>
<evidence type="ECO:0000313" key="9">
    <source>
        <dbReference type="Proteomes" id="UP001595906"/>
    </source>
</evidence>
<evidence type="ECO:0000256" key="4">
    <source>
        <dbReference type="ARBA" id="ARBA00022833"/>
    </source>
</evidence>
<evidence type="ECO:0000256" key="1">
    <source>
        <dbReference type="ARBA" id="ARBA00022670"/>
    </source>
</evidence>
<dbReference type="InterPro" id="IPR046778">
    <property type="entry name" value="UPF0758_N"/>
</dbReference>
<keyword evidence="2" id="KW-0479">Metal-binding</keyword>
<evidence type="ECO:0000256" key="3">
    <source>
        <dbReference type="ARBA" id="ARBA00022801"/>
    </source>
</evidence>
<dbReference type="InterPro" id="IPR025657">
    <property type="entry name" value="RadC_JAB"/>
</dbReference>
<dbReference type="PANTHER" id="PTHR30471:SF3">
    <property type="entry name" value="UPF0758 PROTEIN YEES-RELATED"/>
    <property type="match status" value="1"/>
</dbReference>
<dbReference type="Pfam" id="PF04002">
    <property type="entry name" value="RadC"/>
    <property type="match status" value="1"/>
</dbReference>
<dbReference type="InterPro" id="IPR001405">
    <property type="entry name" value="UPF0758"/>
</dbReference>
<dbReference type="InterPro" id="IPR037518">
    <property type="entry name" value="MPN"/>
</dbReference>
<feature type="domain" description="MPN" evidence="7">
    <location>
        <begin position="105"/>
        <end position="227"/>
    </location>
</feature>
<proteinExistence type="inferred from homology"/>
<keyword evidence="5" id="KW-0482">Metalloprotease</keyword>
<organism evidence="8 9">
    <name type="scientific">Parasediminibacterium paludis</name>
    <dbReference type="NCBI Taxonomy" id="908966"/>
    <lineage>
        <taxon>Bacteria</taxon>
        <taxon>Pseudomonadati</taxon>
        <taxon>Bacteroidota</taxon>
        <taxon>Chitinophagia</taxon>
        <taxon>Chitinophagales</taxon>
        <taxon>Chitinophagaceae</taxon>
        <taxon>Parasediminibacterium</taxon>
    </lineage>
</organism>
<dbReference type="CDD" id="cd08071">
    <property type="entry name" value="MPN_DUF2466"/>
    <property type="match status" value="1"/>
</dbReference>
<dbReference type="Gene3D" id="3.40.140.10">
    <property type="entry name" value="Cytidine Deaminase, domain 2"/>
    <property type="match status" value="1"/>
</dbReference>
<keyword evidence="3" id="KW-0378">Hydrolase</keyword>
<dbReference type="InterPro" id="IPR020891">
    <property type="entry name" value="UPF0758_CS"/>
</dbReference>
<reference evidence="9" key="1">
    <citation type="journal article" date="2019" name="Int. J. Syst. Evol. Microbiol.">
        <title>The Global Catalogue of Microorganisms (GCM) 10K type strain sequencing project: providing services to taxonomists for standard genome sequencing and annotation.</title>
        <authorList>
            <consortium name="The Broad Institute Genomics Platform"/>
            <consortium name="The Broad Institute Genome Sequencing Center for Infectious Disease"/>
            <person name="Wu L."/>
            <person name="Ma J."/>
        </authorList>
    </citation>
    <scope>NUCLEOTIDE SEQUENCE [LARGE SCALE GENOMIC DNA]</scope>
    <source>
        <strain evidence="9">CECT 8010</strain>
    </source>
</reference>
<evidence type="ECO:0000313" key="8">
    <source>
        <dbReference type="EMBL" id="MFC4230758.1"/>
    </source>
</evidence>
<dbReference type="SUPFAM" id="SSF102712">
    <property type="entry name" value="JAB1/MPN domain"/>
    <property type="match status" value="1"/>
</dbReference>
<dbReference type="PROSITE" id="PS01302">
    <property type="entry name" value="UPF0758"/>
    <property type="match status" value="1"/>
</dbReference>
<dbReference type="RefSeq" id="WP_379012139.1">
    <property type="nucleotide sequence ID" value="NZ_JBHSDC010000002.1"/>
</dbReference>
<protein>
    <submittedName>
        <fullName evidence="8">DNA repair protein RadC</fullName>
    </submittedName>
</protein>
<dbReference type="NCBIfam" id="TIGR00608">
    <property type="entry name" value="radc"/>
    <property type="match status" value="1"/>
</dbReference>
<dbReference type="NCBIfam" id="NF000642">
    <property type="entry name" value="PRK00024.1"/>
    <property type="match status" value="1"/>
</dbReference>
<dbReference type="Proteomes" id="UP001595906">
    <property type="component" value="Unassembled WGS sequence"/>
</dbReference>
<evidence type="ECO:0000256" key="5">
    <source>
        <dbReference type="ARBA" id="ARBA00023049"/>
    </source>
</evidence>
<keyword evidence="1" id="KW-0645">Protease</keyword>
<dbReference type="PROSITE" id="PS50249">
    <property type="entry name" value="MPN"/>
    <property type="match status" value="1"/>
</dbReference>
<dbReference type="Pfam" id="PF20582">
    <property type="entry name" value="UPF0758_N"/>
    <property type="match status" value="1"/>
</dbReference>
<sequence length="227" mass="25286">MTAIKDWASDDRPREKLMLKGPSTLSNSELLAILINNGTSNKSAVDLAKELLLACNNNLQRLGSLGYQEMVQLKIKGLGPAKAITIAAALELGIRRDTFEKQKTKIDSSRDIADYLKAQLQYKNNEVFVCMFLNTAHHIIHHEILSEGGIDMVMIEPRAIIKKALEYNAKSIILCHNHPSGNLKPSRSDISLTEKIKQAATLFDINVLDHIIVSNEGYYSFCDEGHI</sequence>
<dbReference type="PANTHER" id="PTHR30471">
    <property type="entry name" value="DNA REPAIR PROTEIN RADC"/>
    <property type="match status" value="1"/>
</dbReference>
<keyword evidence="9" id="KW-1185">Reference proteome</keyword>
<comment type="caution">
    <text evidence="8">The sequence shown here is derived from an EMBL/GenBank/DDBJ whole genome shotgun (WGS) entry which is preliminary data.</text>
</comment>
<evidence type="ECO:0000256" key="2">
    <source>
        <dbReference type="ARBA" id="ARBA00022723"/>
    </source>
</evidence>
<gene>
    <name evidence="8" type="primary">radC</name>
    <name evidence="8" type="ORF">ACFOW1_02575</name>
</gene>
<keyword evidence="4" id="KW-0862">Zinc</keyword>
<dbReference type="EMBL" id="JBHSDC010000002">
    <property type="protein sequence ID" value="MFC4230758.1"/>
    <property type="molecule type" value="Genomic_DNA"/>
</dbReference>
<evidence type="ECO:0000256" key="6">
    <source>
        <dbReference type="RuleBase" id="RU003797"/>
    </source>
</evidence>
<comment type="similarity">
    <text evidence="6">Belongs to the UPF0758 family.</text>
</comment>